<name>A0A4Q8CZF6_9GAMM</name>
<dbReference type="InterPro" id="IPR029044">
    <property type="entry name" value="Nucleotide-diphossugar_trans"/>
</dbReference>
<gene>
    <name evidence="4" type="ORF">EV698_0609</name>
</gene>
<dbReference type="Proteomes" id="UP000292298">
    <property type="component" value="Unassembled WGS sequence"/>
</dbReference>
<evidence type="ECO:0000259" key="2">
    <source>
        <dbReference type="Pfam" id="PF00535"/>
    </source>
</evidence>
<organism evidence="4 5">
    <name type="scientific">Spiribacter vilamensis</name>
    <dbReference type="NCBI Taxonomy" id="531306"/>
    <lineage>
        <taxon>Bacteria</taxon>
        <taxon>Pseudomonadati</taxon>
        <taxon>Pseudomonadota</taxon>
        <taxon>Gammaproteobacteria</taxon>
        <taxon>Chromatiales</taxon>
        <taxon>Ectothiorhodospiraceae</taxon>
        <taxon>Spiribacter</taxon>
    </lineage>
</organism>
<dbReference type="CDD" id="cd04186">
    <property type="entry name" value="GT_2_like_c"/>
    <property type="match status" value="1"/>
</dbReference>
<sequence length="317" mass="34861">MSDMARLSVIIVSYNTRDLTLAAIRALYENAGHPFELIIIDNASDDGSADAIEDEFPTARLIRSSRNRGFAGANNEAARYATGDALLLLNPDTEVLPGAIDRLMALRAEWPQAGVWGGRTIYADGTPNPASCWRRQTLWSLLVQATGLSSLARRSQLLNPERVLKLSPSEPTPVDIVSGCLLLIDRALFERLGGFSPRFFMYGEDADLCLRAQAAGARPIVHADACIVHHGGSSERVRADKLVRLITAKSTLIQVHFPRGQKHLGLALLAAWPLSRMLAHRLLSGLGAHRYREQARAWSRVWSRRGEWLAGFPEPVA</sequence>
<feature type="domain" description="Galactosyltransferase C-terminal" evidence="3">
    <location>
        <begin position="176"/>
        <end position="217"/>
    </location>
</feature>
<dbReference type="GO" id="GO:0016740">
    <property type="term" value="F:transferase activity"/>
    <property type="evidence" value="ECO:0007669"/>
    <property type="project" value="UniProtKB-KW"/>
</dbReference>
<protein>
    <recommendedName>
        <fullName evidence="6">Glycosyltransferase family 2 protein</fullName>
    </recommendedName>
</protein>
<dbReference type="InterPro" id="IPR027791">
    <property type="entry name" value="Galactosyl_T_C"/>
</dbReference>
<keyword evidence="1" id="KW-0808">Transferase</keyword>
<reference evidence="4 5" key="1">
    <citation type="submission" date="2019-02" db="EMBL/GenBank/DDBJ databases">
        <title>Genomic Encyclopedia of Type Strains, Phase IV (KMG-IV): sequencing the most valuable type-strain genomes for metagenomic binning, comparative biology and taxonomic classification.</title>
        <authorList>
            <person name="Goeker M."/>
        </authorList>
    </citation>
    <scope>NUCLEOTIDE SEQUENCE [LARGE SCALE GENOMIC DNA]</scope>
    <source>
        <strain evidence="4 5">DSM 21056</strain>
    </source>
</reference>
<dbReference type="EMBL" id="SHLI01000001">
    <property type="protein sequence ID" value="RZU98364.1"/>
    <property type="molecule type" value="Genomic_DNA"/>
</dbReference>
<dbReference type="AlphaFoldDB" id="A0A4Q8CZF6"/>
<comment type="caution">
    <text evidence="4">The sequence shown here is derived from an EMBL/GenBank/DDBJ whole genome shotgun (WGS) entry which is preliminary data.</text>
</comment>
<accession>A0A4Q8CZF6</accession>
<evidence type="ECO:0000256" key="1">
    <source>
        <dbReference type="ARBA" id="ARBA00022679"/>
    </source>
</evidence>
<dbReference type="PANTHER" id="PTHR43179">
    <property type="entry name" value="RHAMNOSYLTRANSFERASE WBBL"/>
    <property type="match status" value="1"/>
</dbReference>
<evidence type="ECO:0008006" key="6">
    <source>
        <dbReference type="Google" id="ProtNLM"/>
    </source>
</evidence>
<proteinExistence type="predicted"/>
<dbReference type="Pfam" id="PF00535">
    <property type="entry name" value="Glycos_transf_2"/>
    <property type="match status" value="1"/>
</dbReference>
<feature type="domain" description="Glycosyltransferase 2-like" evidence="2">
    <location>
        <begin position="8"/>
        <end position="142"/>
    </location>
</feature>
<dbReference type="Gene3D" id="3.90.550.10">
    <property type="entry name" value="Spore Coat Polysaccharide Biosynthesis Protein SpsA, Chain A"/>
    <property type="match status" value="1"/>
</dbReference>
<evidence type="ECO:0000259" key="3">
    <source>
        <dbReference type="Pfam" id="PF02709"/>
    </source>
</evidence>
<dbReference type="InterPro" id="IPR001173">
    <property type="entry name" value="Glyco_trans_2-like"/>
</dbReference>
<keyword evidence="5" id="KW-1185">Reference proteome</keyword>
<dbReference type="OrthoDB" id="9771846at2"/>
<evidence type="ECO:0000313" key="4">
    <source>
        <dbReference type="EMBL" id="RZU98364.1"/>
    </source>
</evidence>
<dbReference type="PANTHER" id="PTHR43179:SF7">
    <property type="entry name" value="RHAMNOSYLTRANSFERASE WBBL"/>
    <property type="match status" value="1"/>
</dbReference>
<dbReference type="Pfam" id="PF02709">
    <property type="entry name" value="Glyco_transf_7C"/>
    <property type="match status" value="1"/>
</dbReference>
<dbReference type="RefSeq" id="WP_130502684.1">
    <property type="nucleotide sequence ID" value="NZ_SHLI01000001.1"/>
</dbReference>
<evidence type="ECO:0000313" key="5">
    <source>
        <dbReference type="Proteomes" id="UP000292298"/>
    </source>
</evidence>
<dbReference type="SUPFAM" id="SSF53448">
    <property type="entry name" value="Nucleotide-diphospho-sugar transferases"/>
    <property type="match status" value="1"/>
</dbReference>